<dbReference type="EMBL" id="JAWZZT010000013">
    <property type="protein sequence ID" value="MDX7015917.1"/>
    <property type="molecule type" value="Genomic_DNA"/>
</dbReference>
<comment type="caution">
    <text evidence="1">The sequence shown here is derived from an EMBL/GenBank/DDBJ whole genome shotgun (WGS) entry which is preliminary data.</text>
</comment>
<dbReference type="AlphaFoldDB" id="A0AAW9E5X7"/>
<dbReference type="RefSeq" id="WP_126003061.1">
    <property type="nucleotide sequence ID" value="NZ_CP103639.1"/>
</dbReference>
<accession>A0AAW9E5X7</accession>
<sequence length="250" mass="26339">MSYLFTRLSFDVPFDNPTYVDESSVRRLINPEFNPESGFVNWMFGGSTNSLTSLSGGHVMTPSAGALPTYKNSSLVLPAVATGFNGLSTEYNDSNSMTLTAVIQYTGSATQILLGVNTGTQGECIYMSGTSVMTHLVRNAQGASVTTEIPVPAGLTAGKYIFLAFSRNGNNLISMVGGASAQVNVTDSVKTPATAAKVGPGNTAYNTNGFSKQLEVVECLYRDGPTTLADLQTAYANAKTRCALRGIPLL</sequence>
<dbReference type="Proteomes" id="UP001279012">
    <property type="component" value="Unassembled WGS sequence"/>
</dbReference>
<evidence type="ECO:0000313" key="1">
    <source>
        <dbReference type="EMBL" id="MDX7015917.1"/>
    </source>
</evidence>
<reference evidence="1" key="1">
    <citation type="submission" date="2023-11" db="EMBL/GenBank/DDBJ databases">
        <title>Detection of rare carbapenemases in Enterobacterales - comparison of two colorimetric and two CIM-based carbapenemase assays.</title>
        <authorList>
            <person name="Schaffarczyk L."/>
            <person name="Noster J."/>
            <person name="Stelzer Y."/>
            <person name="Sattler J."/>
            <person name="Gatermann S."/>
            <person name="Hamprecht A."/>
        </authorList>
    </citation>
    <scope>NUCLEOTIDE SEQUENCE</scope>
    <source>
        <strain evidence="1">CIM-Cont-037</strain>
    </source>
</reference>
<organism evidence="1 2">
    <name type="scientific">Klebsiella aerogenes</name>
    <name type="common">Enterobacter aerogenes</name>
    <dbReference type="NCBI Taxonomy" id="548"/>
    <lineage>
        <taxon>Bacteria</taxon>
        <taxon>Pseudomonadati</taxon>
        <taxon>Pseudomonadota</taxon>
        <taxon>Gammaproteobacteria</taxon>
        <taxon>Enterobacterales</taxon>
        <taxon>Enterobacteriaceae</taxon>
        <taxon>Klebsiella/Raoultella group</taxon>
        <taxon>Klebsiella</taxon>
    </lineage>
</organism>
<protein>
    <recommendedName>
        <fullName evidence="3">LamG domain-containing protein</fullName>
    </recommendedName>
</protein>
<evidence type="ECO:0000313" key="2">
    <source>
        <dbReference type="Proteomes" id="UP001279012"/>
    </source>
</evidence>
<evidence type="ECO:0008006" key="3">
    <source>
        <dbReference type="Google" id="ProtNLM"/>
    </source>
</evidence>
<gene>
    <name evidence="1" type="ORF">SJ059_15775</name>
</gene>
<proteinExistence type="predicted"/>
<name>A0AAW9E5X7_KLEAE</name>